<protein>
    <recommendedName>
        <fullName evidence="2">Cadherin domain-containing protein</fullName>
    </recommendedName>
</protein>
<evidence type="ECO:0000259" key="2">
    <source>
        <dbReference type="PROSITE" id="PS50268"/>
    </source>
</evidence>
<sequence length="372" mass="41410">MANSISNALKAAANAIKSKSSSSNISSSVTTSSSGVKVIQQSNGTTRSYTAADHSKEHVNTSTGTSIDQNVLQQAINNGAAYKNTVTGINTYDGSTVTYEGYVYNGVTYTANGERIVNGGRGNQGGLIPGKDEIERNIKNETTTVWYYQSPPPSSSSSSTDNHYYPEPSHLYYYPGPSSPVYESFTVPKPTFNSDLQSAHKFVYFFGLDKLEVKSVVQEKNSIRILKDIDVTSAEWIELDVDDYIPEKASIEYYIIDGEKEVPILPNNRKEMKNEKLFPNISTLFEVKEDIYVIRKDGEVVSSKLNEVKNNRDATYSITYSVENQNRYKPTNDEVKIKVILRTYDDTSDAPFIKNIDVKIFGGEGTLWQENT</sequence>
<dbReference type="InterPro" id="IPR002126">
    <property type="entry name" value="Cadherin-like_dom"/>
</dbReference>
<gene>
    <name evidence="3" type="ORF">BG258_23235</name>
</gene>
<dbReference type="GO" id="GO:0005509">
    <property type="term" value="F:calcium ion binding"/>
    <property type="evidence" value="ECO:0007669"/>
    <property type="project" value="InterPro"/>
</dbReference>
<evidence type="ECO:0000256" key="1">
    <source>
        <dbReference type="SAM" id="MobiDB-lite"/>
    </source>
</evidence>
<comment type="caution">
    <text evidence="3">The sequence shown here is derived from an EMBL/GenBank/DDBJ whole genome shotgun (WGS) entry which is preliminary data.</text>
</comment>
<feature type="region of interest" description="Disordered" evidence="1">
    <location>
        <begin position="22"/>
        <end position="64"/>
    </location>
</feature>
<organism evidence="3 4">
    <name type="scientific">Lysinibacillus fusiformis</name>
    <dbReference type="NCBI Taxonomy" id="28031"/>
    <lineage>
        <taxon>Bacteria</taxon>
        <taxon>Bacillati</taxon>
        <taxon>Bacillota</taxon>
        <taxon>Bacilli</taxon>
        <taxon>Bacillales</taxon>
        <taxon>Bacillaceae</taxon>
        <taxon>Lysinibacillus</taxon>
    </lineage>
</organism>
<dbReference type="AlphaFoldDB" id="A0A1E4QYG4"/>
<dbReference type="Proteomes" id="UP000094784">
    <property type="component" value="Unassembled WGS sequence"/>
</dbReference>
<dbReference type="GO" id="GO:0007156">
    <property type="term" value="P:homophilic cell adhesion via plasma membrane adhesion molecules"/>
    <property type="evidence" value="ECO:0007669"/>
    <property type="project" value="InterPro"/>
</dbReference>
<dbReference type="EMBL" id="MECQ01000008">
    <property type="protein sequence ID" value="ODV53219.1"/>
    <property type="molecule type" value="Genomic_DNA"/>
</dbReference>
<dbReference type="PROSITE" id="PS50268">
    <property type="entry name" value="CADHERIN_2"/>
    <property type="match status" value="1"/>
</dbReference>
<evidence type="ECO:0000313" key="4">
    <source>
        <dbReference type="Proteomes" id="UP000094784"/>
    </source>
</evidence>
<reference evidence="3 4" key="1">
    <citation type="submission" date="2016-09" db="EMBL/GenBank/DDBJ databases">
        <title>Draft genome sequence of the soil isolate, Lysinibacillus fusiformis M5, a potential hypoxanthine producer.</title>
        <authorList>
            <person name="Gallegos-Monterrosa R."/>
            <person name="Maroti G."/>
            <person name="Balint B."/>
            <person name="Kovacs A.T."/>
        </authorList>
    </citation>
    <scope>NUCLEOTIDE SEQUENCE [LARGE SCALE GENOMIC DNA]</scope>
    <source>
        <strain evidence="3 4">M5</strain>
    </source>
</reference>
<name>A0A1E4QYG4_9BACI</name>
<dbReference type="GO" id="GO:0016020">
    <property type="term" value="C:membrane"/>
    <property type="evidence" value="ECO:0007669"/>
    <property type="project" value="InterPro"/>
</dbReference>
<accession>A0A1E4QYG4</accession>
<feature type="domain" description="Cadherin" evidence="2">
    <location>
        <begin position="240"/>
        <end position="353"/>
    </location>
</feature>
<feature type="compositionally biased region" description="Low complexity" evidence="1">
    <location>
        <begin position="22"/>
        <end position="39"/>
    </location>
</feature>
<dbReference type="RefSeq" id="WP_069483465.1">
    <property type="nucleotide sequence ID" value="NZ_KV766183.1"/>
</dbReference>
<evidence type="ECO:0000313" key="3">
    <source>
        <dbReference type="EMBL" id="ODV53219.1"/>
    </source>
</evidence>
<feature type="compositionally biased region" description="Polar residues" evidence="1">
    <location>
        <begin position="40"/>
        <end position="49"/>
    </location>
</feature>
<proteinExistence type="predicted"/>